<keyword evidence="3" id="KW-1185">Reference proteome</keyword>
<dbReference type="EMBL" id="MCGO01000029">
    <property type="protein sequence ID" value="ORY42312.1"/>
    <property type="molecule type" value="Genomic_DNA"/>
</dbReference>
<dbReference type="Proteomes" id="UP000193642">
    <property type="component" value="Unassembled WGS sequence"/>
</dbReference>
<dbReference type="InterPro" id="IPR010730">
    <property type="entry name" value="HET"/>
</dbReference>
<organism evidence="2 3">
    <name type="scientific">Rhizoclosmatium globosum</name>
    <dbReference type="NCBI Taxonomy" id="329046"/>
    <lineage>
        <taxon>Eukaryota</taxon>
        <taxon>Fungi</taxon>
        <taxon>Fungi incertae sedis</taxon>
        <taxon>Chytridiomycota</taxon>
        <taxon>Chytridiomycota incertae sedis</taxon>
        <taxon>Chytridiomycetes</taxon>
        <taxon>Chytridiales</taxon>
        <taxon>Chytriomycetaceae</taxon>
        <taxon>Rhizoclosmatium</taxon>
    </lineage>
</organism>
<evidence type="ECO:0000313" key="2">
    <source>
        <dbReference type="EMBL" id="ORY42312.1"/>
    </source>
</evidence>
<dbReference type="PANTHER" id="PTHR24148">
    <property type="entry name" value="ANKYRIN REPEAT DOMAIN-CONTAINING PROTEIN 39 HOMOLOG-RELATED"/>
    <property type="match status" value="1"/>
</dbReference>
<reference evidence="2 3" key="1">
    <citation type="submission" date="2016-07" db="EMBL/GenBank/DDBJ databases">
        <title>Pervasive Adenine N6-methylation of Active Genes in Fungi.</title>
        <authorList>
            <consortium name="DOE Joint Genome Institute"/>
            <person name="Mondo S.J."/>
            <person name="Dannebaum R.O."/>
            <person name="Kuo R.C."/>
            <person name="Labutti K."/>
            <person name="Haridas S."/>
            <person name="Kuo A."/>
            <person name="Salamov A."/>
            <person name="Ahrendt S.R."/>
            <person name="Lipzen A."/>
            <person name="Sullivan W."/>
            <person name="Andreopoulos W.B."/>
            <person name="Clum A."/>
            <person name="Lindquist E."/>
            <person name="Daum C."/>
            <person name="Ramamoorthy G.K."/>
            <person name="Gryganskyi A."/>
            <person name="Culley D."/>
            <person name="Magnuson J.K."/>
            <person name="James T.Y."/>
            <person name="O'Malley M.A."/>
            <person name="Stajich J.E."/>
            <person name="Spatafora J.W."/>
            <person name="Visel A."/>
            <person name="Grigoriev I.V."/>
        </authorList>
    </citation>
    <scope>NUCLEOTIDE SEQUENCE [LARGE SCALE GENOMIC DNA]</scope>
    <source>
        <strain evidence="2 3">JEL800</strain>
    </source>
</reference>
<comment type="caution">
    <text evidence="2">The sequence shown here is derived from an EMBL/GenBank/DDBJ whole genome shotgun (WGS) entry which is preliminary data.</text>
</comment>
<dbReference type="AlphaFoldDB" id="A0A1Y2C5J0"/>
<dbReference type="Pfam" id="PF06985">
    <property type="entry name" value="HET"/>
    <property type="match status" value="1"/>
</dbReference>
<dbReference type="OrthoDB" id="2157530at2759"/>
<protein>
    <recommendedName>
        <fullName evidence="1">Heterokaryon incompatibility domain-containing protein</fullName>
    </recommendedName>
</protein>
<dbReference type="InterPro" id="IPR052895">
    <property type="entry name" value="HetReg/Transcr_Mod"/>
</dbReference>
<evidence type="ECO:0000259" key="1">
    <source>
        <dbReference type="Pfam" id="PF06985"/>
    </source>
</evidence>
<dbReference type="PANTHER" id="PTHR24148:SF64">
    <property type="entry name" value="HETEROKARYON INCOMPATIBILITY DOMAIN-CONTAINING PROTEIN"/>
    <property type="match status" value="1"/>
</dbReference>
<name>A0A1Y2C5J0_9FUNG</name>
<sequence>MTDLALKNLQVISEARNASIKAICADRVVWSVFTTDAAREGHNVCWMPIVPEFSETVCGQVRGLRIPSESKIEAYSWIRPIHQHPSSVLRDMSITRDGCLNFTCQTIKSIQPVSILDDQIDIGSVTKQMKIKCEHSCNEVFLWASNALYSISSCFLLKSSSYELVLFQNHVFFLGNNARHLVAAAPRELFKIEFAPTFSSYRIGAMTHNDPKYSVVSHVWGRDTVKNVTHMWGVKMPDYVTINRNLSKRIFMRWLYSRDERVWMDIFNNNQHDKRVQSAQVAVMDILYARAERCYLVVECPQAGLNFDKALEKFSHSRLPLIVTGSELDIQPVIFHDDWSEVLEFVLNKTEYRGRVWTLQEELVSKNKVLVIAPEDYDAVYIASSSFDQDLIPNYERLTKEKLAECSELYKNALRYRKTGDIGYNPATIRAQTLIQLRNYDRQCYRPVDHVFAVYRLLGIEMETDYHDDPEKILQEWQIKLLQAGILMLPHATHSSYRITLKTDSCWKSLYWVPWKEEIFKSETPGSDFELHIEDVGPLPPPKD</sequence>
<evidence type="ECO:0000313" key="3">
    <source>
        <dbReference type="Proteomes" id="UP000193642"/>
    </source>
</evidence>
<accession>A0A1Y2C5J0</accession>
<proteinExistence type="predicted"/>
<feature type="domain" description="Heterokaryon incompatibility" evidence="1">
    <location>
        <begin position="213"/>
        <end position="361"/>
    </location>
</feature>
<gene>
    <name evidence="2" type="ORF">BCR33DRAFT_307391</name>
</gene>